<dbReference type="OrthoDB" id="2337140at2759"/>
<dbReference type="InterPro" id="IPR001660">
    <property type="entry name" value="SAM"/>
</dbReference>
<evidence type="ECO:0000313" key="6">
    <source>
        <dbReference type="RefSeq" id="XP_026076230.1"/>
    </source>
</evidence>
<dbReference type="PANTHER" id="PTHR16155">
    <property type="entry name" value="DED DOMAIN-CONTAINING PROTEIN"/>
    <property type="match status" value="1"/>
</dbReference>
<name>A0A6P6KY04_CARAU</name>
<dbReference type="InterPro" id="IPR013761">
    <property type="entry name" value="SAM/pointed_sf"/>
</dbReference>
<dbReference type="RefSeq" id="XP_026076230.1">
    <property type="nucleotide sequence ID" value="XM_026220445.1"/>
</dbReference>
<evidence type="ECO:0000256" key="1">
    <source>
        <dbReference type="SAM" id="MobiDB-lite"/>
    </source>
</evidence>
<evidence type="ECO:0000313" key="3">
    <source>
        <dbReference type="Proteomes" id="UP000515129"/>
    </source>
</evidence>
<accession>A0A6P6KY04</accession>
<evidence type="ECO:0000259" key="2">
    <source>
        <dbReference type="PROSITE" id="PS50105"/>
    </source>
</evidence>
<reference evidence="4 5" key="1">
    <citation type="submission" date="2025-04" db="UniProtKB">
        <authorList>
            <consortium name="RefSeq"/>
        </authorList>
    </citation>
    <scope>IDENTIFICATION</scope>
    <source>
        <strain evidence="4 5">Wakin</strain>
        <tissue evidence="4 5">Muscle</tissue>
    </source>
</reference>
<feature type="compositionally biased region" description="Basic and acidic residues" evidence="1">
    <location>
        <begin position="1"/>
        <end position="11"/>
    </location>
</feature>
<dbReference type="Proteomes" id="UP000515129">
    <property type="component" value="Chromosome 3"/>
</dbReference>
<dbReference type="RefSeq" id="XP_026076212.1">
    <property type="nucleotide sequence ID" value="XM_026220427.1"/>
</dbReference>
<dbReference type="RefSeq" id="XP_026076220.1">
    <property type="nucleotide sequence ID" value="XM_026220435.1"/>
</dbReference>
<proteinExistence type="predicted"/>
<dbReference type="GO" id="GO:0005737">
    <property type="term" value="C:cytoplasm"/>
    <property type="evidence" value="ECO:0007669"/>
    <property type="project" value="TreeGrafter"/>
</dbReference>
<evidence type="ECO:0000313" key="5">
    <source>
        <dbReference type="RefSeq" id="XP_026076220.1"/>
    </source>
</evidence>
<protein>
    <submittedName>
        <fullName evidence="4 5">Sterile alpha motif domain-containing protein 9-like</fullName>
    </submittedName>
</protein>
<gene>
    <name evidence="4 5 6" type="primary">LOC113054703</name>
</gene>
<sequence>MEASSHSEKKKGQTAVSSKRPVDINDWNKDHVRQWILEIKVDEEDAEIFYNQRINGASLLLLEETDLSSIQNLSLNAKKLIIHNIDHLKQKTQQQNDMVTQACSLKPYPFSRFNAAHRYRENSILDVTETGPKDLIQPCHEFKAFVNTTEEDRMKKYTYEVIRFAAACMNSRTNGTIHFGVADDPHGQILGVRVQKTDGFDVQQSHAIEKHFKLERSVQVAKRCIKPPRFVEVLKADMTSTGKCVIEVDIEPSSLICEDIYFNTYEVDKNIKQLKNKDKMQEAKATGKKNDGKSFFIRDSSSSKNLITSGSSKEYEKYIKDMPHLSQLRKDAEEKHLSTVKISVQGLKLCEMITGGSQSLDRSHFAWYIVVANKSHPVQLENLRFLLHMDPVAVLDFDPESAEKGLNKMFEERKINVHLPAQFKITGAVEDIANRLKLTRNTSWVFCNGGINEESPSDADRWLTEKGSSVRDVVSFLCRKDVLPHKKFLTIFLLLSQVSDGKDPLLETFSMFLQELKGGNQILCISDNKTSYTYWKQLIEGRYGVDISTRCIYELSFAEVNGTVLSLWSENRKSSRFLPCGGGSSVVLSKKMDASLDMLSVLCVNQCDRGNEDKQQHEERFYKGGKVSWWNFYFSEQPGSMPFIKRDKFDYIINFVIPDISSRKRVCEFFSILHLPGCGGTTLAMHVLWTLRDKFRCAVLKDTTDDHPEIAKQVVQLLTYETKEQPTRLPVLLMIDDFQDICDVKKLQLQIEDECLKQKMFSKSPQVIIVNCMRAESSEQTDDAVFIGNKLSEKEQERFEEKLKDFKRTNTNIKTFYGFMILKNNFSPEYIQGVVKNTLKGFNFQDKHAQLFAVLVLLNVYCKNALLSVSTCEEFLGLQTKADFEHCKIEDGFERFSNLLTRCTVNSKISFEGVSVIHPSIAQCCLKVLSASHRVTKAEITNLLLTTELFYEYALGKQKLMQDVHNMLVKRQYSAQFEDSLFSPLIQDIIKETPGFEEIVLYNAAKCYSKDAVMFQLLARYHYIKKLDFTTAMSWAKKAKDLLKDNSYICDTVSQVLVRELKHAVRKDKNNPIKPDSLEEYLTLAKSAGEACNETQQTANKEAMTRLQRLKDYNTYNTAGHLGELQTAAVVIKILQKTPLFNCLGQVLSGQITFEDLPRKNPELKQYCHVLQKHKSYLLQLKGTMKNHFYFLDNLFVNLVPFFAEKDKQKELTKPKVSRYFQQYADLFCNVHWSQLVTNERMGLMVEIEQTRQCLERNKGDSYTSLLEYLYEKDSASALEEIIQQYDFILKLTKEARPLMDKINFIYANVILANIHPESQYIRPYQDLRNLILQIIDHPTSFSEILPLHYITVLLLRREEDCGLPTFVSQIKLSFLKDLRPVSNGKRAAVHFYLGKDEGYSGLISHRDINNCLGSGQNISTKWDDEKVWKQVRDCEKLYRVSGEICNGFISVAGVKVYPMFRSQLHNESGTRVSFFIGFSMNGPVALDIDFESQGSQA</sequence>
<dbReference type="KEGG" id="caua:113054703"/>
<dbReference type="SUPFAM" id="SSF47769">
    <property type="entry name" value="SAM/Pointed domain"/>
    <property type="match status" value="1"/>
</dbReference>
<organism evidence="3 4">
    <name type="scientific">Carassius auratus</name>
    <name type="common">Goldfish</name>
    <dbReference type="NCBI Taxonomy" id="7957"/>
    <lineage>
        <taxon>Eukaryota</taxon>
        <taxon>Metazoa</taxon>
        <taxon>Chordata</taxon>
        <taxon>Craniata</taxon>
        <taxon>Vertebrata</taxon>
        <taxon>Euteleostomi</taxon>
        <taxon>Actinopterygii</taxon>
        <taxon>Neopterygii</taxon>
        <taxon>Teleostei</taxon>
        <taxon>Ostariophysi</taxon>
        <taxon>Cypriniformes</taxon>
        <taxon>Cyprinidae</taxon>
        <taxon>Cyprininae</taxon>
        <taxon>Carassius</taxon>
    </lineage>
</organism>
<dbReference type="GeneID" id="113054703"/>
<dbReference type="PROSITE" id="PS50105">
    <property type="entry name" value="SAM_DOMAIN"/>
    <property type="match status" value="1"/>
</dbReference>
<feature type="region of interest" description="Disordered" evidence="1">
    <location>
        <begin position="1"/>
        <end position="22"/>
    </location>
</feature>
<dbReference type="Gene3D" id="3.30.950.30">
    <property type="entry name" value="Schlafen, AAA domain"/>
    <property type="match status" value="1"/>
</dbReference>
<evidence type="ECO:0000313" key="4">
    <source>
        <dbReference type="RefSeq" id="XP_026076212.1"/>
    </source>
</evidence>
<dbReference type="Gene3D" id="1.10.150.50">
    <property type="entry name" value="Transcription Factor, Ets-1"/>
    <property type="match status" value="1"/>
</dbReference>
<keyword evidence="3" id="KW-1185">Reference proteome</keyword>
<dbReference type="InterPro" id="IPR038461">
    <property type="entry name" value="Schlafen_AlbA_2_dom_sf"/>
</dbReference>
<feature type="domain" description="SAM" evidence="2">
    <location>
        <begin position="27"/>
        <end position="91"/>
    </location>
</feature>
<dbReference type="PANTHER" id="PTHR16155:SF20">
    <property type="entry name" value="STERILE ALPHA MOTIF DOMAIN-CONTAINING PROTEIN 9-LIKE"/>
    <property type="match status" value="1"/>
</dbReference>
<dbReference type="GeneTree" id="ENSGT00390000013973"/>